<dbReference type="GO" id="GO:0005886">
    <property type="term" value="C:plasma membrane"/>
    <property type="evidence" value="ECO:0007669"/>
    <property type="project" value="UniProtKB-SubCell"/>
</dbReference>
<evidence type="ECO:0000256" key="1">
    <source>
        <dbReference type="ARBA" id="ARBA00004236"/>
    </source>
</evidence>
<gene>
    <name evidence="7" type="ORF">METZ01_LOCUS413253</name>
</gene>
<feature type="domain" description="Band 7" evidence="6">
    <location>
        <begin position="68"/>
        <end position="192"/>
    </location>
</feature>
<organism evidence="7">
    <name type="scientific">marine metagenome</name>
    <dbReference type="NCBI Taxonomy" id="408172"/>
    <lineage>
        <taxon>unclassified sequences</taxon>
        <taxon>metagenomes</taxon>
        <taxon>ecological metagenomes</taxon>
    </lineage>
</organism>
<dbReference type="InterPro" id="IPR001107">
    <property type="entry name" value="Band_7"/>
</dbReference>
<dbReference type="InterPro" id="IPR027705">
    <property type="entry name" value="Flotillin_fam"/>
</dbReference>
<dbReference type="PANTHER" id="PTHR13806:SF31">
    <property type="entry name" value="FLOTILLIN-LIKE PROTEIN 1-RELATED"/>
    <property type="match status" value="1"/>
</dbReference>
<reference evidence="7" key="1">
    <citation type="submission" date="2018-05" db="EMBL/GenBank/DDBJ databases">
        <authorList>
            <person name="Lanie J.A."/>
            <person name="Ng W.-L."/>
            <person name="Kazmierczak K.M."/>
            <person name="Andrzejewski T.M."/>
            <person name="Davidsen T.M."/>
            <person name="Wayne K.J."/>
            <person name="Tettelin H."/>
            <person name="Glass J.I."/>
            <person name="Rusch D."/>
            <person name="Podicherti R."/>
            <person name="Tsui H.-C.T."/>
            <person name="Winkler M.E."/>
        </authorList>
    </citation>
    <scope>NUCLEOTIDE SEQUENCE</scope>
</reference>
<evidence type="ECO:0000313" key="7">
    <source>
        <dbReference type="EMBL" id="SVD60399.1"/>
    </source>
</evidence>
<feature type="non-terminal residue" evidence="7">
    <location>
        <position position="196"/>
    </location>
</feature>
<keyword evidence="5" id="KW-1133">Transmembrane helix</keyword>
<sequence length="196" mass="21414">MEKRNRTGRLLVTITATLLALTISAVNVSAEEGSDTGAGDIAVVAIFAFILIVVAMVIFLAQRYRRCPPDKVIVIYGRSGGSSASKTVHGGGILVWPLIQDYAYLDLKPMSIQINLTNALSNQNIRVNVPSTFTVGISVEPNLMQRAAERLLGLAAQQIEELAQEIIFGQLRLTIAMLTIEEINQDRDNFLELIMS</sequence>
<dbReference type="PANTHER" id="PTHR13806">
    <property type="entry name" value="FLOTILLIN-RELATED"/>
    <property type="match status" value="1"/>
</dbReference>
<dbReference type="AlphaFoldDB" id="A0A382WP23"/>
<feature type="transmembrane region" description="Helical" evidence="5">
    <location>
        <begin position="41"/>
        <end position="61"/>
    </location>
</feature>
<protein>
    <recommendedName>
        <fullName evidence="6">Band 7 domain-containing protein</fullName>
    </recommendedName>
</protein>
<evidence type="ECO:0000256" key="4">
    <source>
        <dbReference type="ARBA" id="ARBA00023136"/>
    </source>
</evidence>
<dbReference type="EMBL" id="UINC01161295">
    <property type="protein sequence ID" value="SVD60399.1"/>
    <property type="molecule type" value="Genomic_DNA"/>
</dbReference>
<dbReference type="Pfam" id="PF01145">
    <property type="entry name" value="Band_7"/>
    <property type="match status" value="1"/>
</dbReference>
<name>A0A382WP23_9ZZZZ</name>
<evidence type="ECO:0000256" key="5">
    <source>
        <dbReference type="SAM" id="Phobius"/>
    </source>
</evidence>
<dbReference type="SUPFAM" id="SSF117892">
    <property type="entry name" value="Band 7/SPFH domain"/>
    <property type="match status" value="1"/>
</dbReference>
<accession>A0A382WP23</accession>
<evidence type="ECO:0000256" key="2">
    <source>
        <dbReference type="ARBA" id="ARBA00007161"/>
    </source>
</evidence>
<keyword evidence="3" id="KW-1003">Cell membrane</keyword>
<keyword evidence="4 5" id="KW-0472">Membrane</keyword>
<dbReference type="Gene3D" id="3.30.479.30">
    <property type="entry name" value="Band 7 domain"/>
    <property type="match status" value="1"/>
</dbReference>
<keyword evidence="5" id="KW-0812">Transmembrane</keyword>
<comment type="similarity">
    <text evidence="2">Belongs to the band 7/mec-2 family. Flotillin subfamily.</text>
</comment>
<evidence type="ECO:0000259" key="6">
    <source>
        <dbReference type="Pfam" id="PF01145"/>
    </source>
</evidence>
<evidence type="ECO:0000256" key="3">
    <source>
        <dbReference type="ARBA" id="ARBA00022475"/>
    </source>
</evidence>
<dbReference type="CDD" id="cd03399">
    <property type="entry name" value="SPFH_flotillin"/>
    <property type="match status" value="1"/>
</dbReference>
<dbReference type="InterPro" id="IPR036013">
    <property type="entry name" value="Band_7/SPFH_dom_sf"/>
</dbReference>
<proteinExistence type="inferred from homology"/>
<comment type="subcellular location">
    <subcellularLocation>
        <location evidence="1">Cell membrane</location>
    </subcellularLocation>
</comment>